<dbReference type="Proteomes" id="UP001302602">
    <property type="component" value="Unassembled WGS sequence"/>
</dbReference>
<keyword evidence="1" id="KW-1133">Transmembrane helix</keyword>
<organism evidence="2 3">
    <name type="scientific">Parathielavia appendiculata</name>
    <dbReference type="NCBI Taxonomy" id="2587402"/>
    <lineage>
        <taxon>Eukaryota</taxon>
        <taxon>Fungi</taxon>
        <taxon>Dikarya</taxon>
        <taxon>Ascomycota</taxon>
        <taxon>Pezizomycotina</taxon>
        <taxon>Sordariomycetes</taxon>
        <taxon>Sordariomycetidae</taxon>
        <taxon>Sordariales</taxon>
        <taxon>Chaetomiaceae</taxon>
        <taxon>Parathielavia</taxon>
    </lineage>
</organism>
<keyword evidence="3" id="KW-1185">Reference proteome</keyword>
<keyword evidence="1" id="KW-0812">Transmembrane</keyword>
<evidence type="ECO:0000313" key="2">
    <source>
        <dbReference type="EMBL" id="KAK4125436.1"/>
    </source>
</evidence>
<sequence>MSPKVGSYEDFAQFRSQTSSCVTSWVRHFDGGLTNPSTIVTIDYSRHGPSTPFPFTVAETDLSKPFVDASAVYGRILLAENIQRTLISLLGEIFDLDCIFFASQTTTGLVAERGYLHLYFLKVLDLGTSEAFQHPPDALKTDSNIPRNVRHLPPLSRRQLALARVCCSMVLKSINDSWICKCVLTMMSICLVLVDPPGARKTYPSRPLHGGSENFASLIFFSSFDSSNPSDKLESWDKSSMLSSLHHYFCHQPPPGLAYYPTRIFLAEWAIYIHLMSRYFKHYEYNLHEIQNRLHDSDISDLQRWRRRSMQSQRKMKLLVAGKQPWDLVRKDVNDVLSQLDDYSCSLEQMIPAATPMVQLIDSQRVMRDDGQLVPLSWVTSLFSTSDELSPGRERFWVYFATSLPVLGVVLSYSVLPWGDWVGRMKGLEVPLRQQARRHEMRGGVA</sequence>
<dbReference type="EMBL" id="MU853225">
    <property type="protein sequence ID" value="KAK4125436.1"/>
    <property type="molecule type" value="Genomic_DNA"/>
</dbReference>
<evidence type="ECO:0000256" key="1">
    <source>
        <dbReference type="SAM" id="Phobius"/>
    </source>
</evidence>
<reference evidence="2" key="2">
    <citation type="submission" date="2023-05" db="EMBL/GenBank/DDBJ databases">
        <authorList>
            <consortium name="Lawrence Berkeley National Laboratory"/>
            <person name="Steindorff A."/>
            <person name="Hensen N."/>
            <person name="Bonometti L."/>
            <person name="Westerberg I."/>
            <person name="Brannstrom I.O."/>
            <person name="Guillou S."/>
            <person name="Cros-Aarteil S."/>
            <person name="Calhoun S."/>
            <person name="Haridas S."/>
            <person name="Kuo A."/>
            <person name="Mondo S."/>
            <person name="Pangilinan J."/>
            <person name="Riley R."/>
            <person name="Labutti K."/>
            <person name="Andreopoulos B."/>
            <person name="Lipzen A."/>
            <person name="Chen C."/>
            <person name="Yanf M."/>
            <person name="Daum C."/>
            <person name="Ng V."/>
            <person name="Clum A."/>
            <person name="Ohm R."/>
            <person name="Martin F."/>
            <person name="Silar P."/>
            <person name="Natvig D."/>
            <person name="Lalanne C."/>
            <person name="Gautier V."/>
            <person name="Ament-Velasquez S.L."/>
            <person name="Kruys A."/>
            <person name="Hutchinson M.I."/>
            <person name="Powell A.J."/>
            <person name="Barry K."/>
            <person name="Miller A.N."/>
            <person name="Grigoriev I.V."/>
            <person name="Debuchy R."/>
            <person name="Gladieux P."/>
            <person name="Thoren M.H."/>
            <person name="Johannesson H."/>
        </authorList>
    </citation>
    <scope>NUCLEOTIDE SEQUENCE</scope>
    <source>
        <strain evidence="2">CBS 731.68</strain>
    </source>
</reference>
<dbReference type="AlphaFoldDB" id="A0AAN6Z4Y7"/>
<evidence type="ECO:0000313" key="3">
    <source>
        <dbReference type="Proteomes" id="UP001302602"/>
    </source>
</evidence>
<comment type="caution">
    <text evidence="2">The sequence shown here is derived from an EMBL/GenBank/DDBJ whole genome shotgun (WGS) entry which is preliminary data.</text>
</comment>
<dbReference type="GeneID" id="87831244"/>
<gene>
    <name evidence="2" type="ORF">N657DRAFT_654112</name>
</gene>
<dbReference type="RefSeq" id="XP_062649207.1">
    <property type="nucleotide sequence ID" value="XM_062794475.1"/>
</dbReference>
<feature type="transmembrane region" description="Helical" evidence="1">
    <location>
        <begin position="396"/>
        <end position="416"/>
    </location>
</feature>
<reference evidence="2" key="1">
    <citation type="journal article" date="2023" name="Mol. Phylogenet. Evol.">
        <title>Genome-scale phylogeny and comparative genomics of the fungal order Sordariales.</title>
        <authorList>
            <person name="Hensen N."/>
            <person name="Bonometti L."/>
            <person name="Westerberg I."/>
            <person name="Brannstrom I.O."/>
            <person name="Guillou S."/>
            <person name="Cros-Aarteil S."/>
            <person name="Calhoun S."/>
            <person name="Haridas S."/>
            <person name="Kuo A."/>
            <person name="Mondo S."/>
            <person name="Pangilinan J."/>
            <person name="Riley R."/>
            <person name="LaButti K."/>
            <person name="Andreopoulos B."/>
            <person name="Lipzen A."/>
            <person name="Chen C."/>
            <person name="Yan M."/>
            <person name="Daum C."/>
            <person name="Ng V."/>
            <person name="Clum A."/>
            <person name="Steindorff A."/>
            <person name="Ohm R.A."/>
            <person name="Martin F."/>
            <person name="Silar P."/>
            <person name="Natvig D.O."/>
            <person name="Lalanne C."/>
            <person name="Gautier V."/>
            <person name="Ament-Velasquez S.L."/>
            <person name="Kruys A."/>
            <person name="Hutchinson M.I."/>
            <person name="Powell A.J."/>
            <person name="Barry K."/>
            <person name="Miller A.N."/>
            <person name="Grigoriev I.V."/>
            <person name="Debuchy R."/>
            <person name="Gladieux P."/>
            <person name="Hiltunen Thoren M."/>
            <person name="Johannesson H."/>
        </authorList>
    </citation>
    <scope>NUCLEOTIDE SEQUENCE</scope>
    <source>
        <strain evidence="2">CBS 731.68</strain>
    </source>
</reference>
<name>A0AAN6Z4Y7_9PEZI</name>
<protein>
    <submittedName>
        <fullName evidence="2">Uncharacterized protein</fullName>
    </submittedName>
</protein>
<accession>A0AAN6Z4Y7</accession>
<keyword evidence="1" id="KW-0472">Membrane</keyword>
<proteinExistence type="predicted"/>